<dbReference type="Proteomes" id="UP000823910">
    <property type="component" value="Unassembled WGS sequence"/>
</dbReference>
<evidence type="ECO:0000256" key="3">
    <source>
        <dbReference type="ARBA" id="ARBA00009595"/>
    </source>
</evidence>
<dbReference type="InterPro" id="IPR049734">
    <property type="entry name" value="NudC-like_C"/>
</dbReference>
<comment type="cofactor">
    <cofactor evidence="1">
        <name>Mg(2+)</name>
        <dbReference type="ChEBI" id="CHEBI:18420"/>
    </cofactor>
</comment>
<evidence type="ECO:0000256" key="4">
    <source>
        <dbReference type="ARBA" id="ARBA00012381"/>
    </source>
</evidence>
<dbReference type="Pfam" id="PF00293">
    <property type="entry name" value="NUDIX"/>
    <property type="match status" value="1"/>
</dbReference>
<gene>
    <name evidence="11" type="primary">nudC</name>
    <name evidence="11" type="ORF">H9704_04175</name>
</gene>
<comment type="cofactor">
    <cofactor evidence="2">
        <name>Zn(2+)</name>
        <dbReference type="ChEBI" id="CHEBI:29105"/>
    </cofactor>
</comment>
<keyword evidence="6 11" id="KW-0378">Hydrolase</keyword>
<dbReference type="InterPro" id="IPR015376">
    <property type="entry name" value="Znr_NADH_PPase"/>
</dbReference>
<evidence type="ECO:0000259" key="10">
    <source>
        <dbReference type="PROSITE" id="PS51462"/>
    </source>
</evidence>
<dbReference type="PROSITE" id="PS00893">
    <property type="entry name" value="NUDIX_BOX"/>
    <property type="match status" value="1"/>
</dbReference>
<reference evidence="11" key="1">
    <citation type="journal article" date="2021" name="PeerJ">
        <title>Extensive microbial diversity within the chicken gut microbiome revealed by metagenomics and culture.</title>
        <authorList>
            <person name="Gilroy R."/>
            <person name="Ravi A."/>
            <person name="Getino M."/>
            <person name="Pursley I."/>
            <person name="Horton D.L."/>
            <person name="Alikhan N.F."/>
            <person name="Baker D."/>
            <person name="Gharbi K."/>
            <person name="Hall N."/>
            <person name="Watson M."/>
            <person name="Adriaenssens E.M."/>
            <person name="Foster-Nyarko E."/>
            <person name="Jarju S."/>
            <person name="Secka A."/>
            <person name="Antonio M."/>
            <person name="Oren A."/>
            <person name="Chaudhuri R.R."/>
            <person name="La Ragione R."/>
            <person name="Hildebrand F."/>
            <person name="Pallen M.J."/>
        </authorList>
    </citation>
    <scope>NUCLEOTIDE SEQUENCE</scope>
    <source>
        <strain evidence="11">CHK180-15479</strain>
    </source>
</reference>
<evidence type="ECO:0000256" key="5">
    <source>
        <dbReference type="ARBA" id="ARBA00022723"/>
    </source>
</evidence>
<sequence length="281" mass="32657">MIQDIAPRKYDPVYREKAPGEDDFVLHYELNKVMLLKEKGEYRLPIFRDLENEGDWKKDAYYLFSIDGRGYFLNSEGKMPEFGGWVMEGLHIFRDFAPMYQAYAGITGSQIYRWRQSRRFCGCCGTKMEASHKERAMVCPACGQTEYPKISPAIIVAVIDREKKKLLMSRYAHGSYRRYALIAGFVEVGETFEDCVRREVMEEVGLKVKNIRYYKSQPWAFSDTEMVGFTADLDGEAEIRLEEEELAEAGWFSREEIVEYPPYISVGHEMMKAFKDGKFGV</sequence>
<dbReference type="SUPFAM" id="SSF55811">
    <property type="entry name" value="Nudix"/>
    <property type="match status" value="1"/>
</dbReference>
<dbReference type="InterPro" id="IPR050241">
    <property type="entry name" value="NAD-cap_RNA_hydrolase_NudC"/>
</dbReference>
<comment type="caution">
    <text evidence="11">The sequence shown here is derived from an EMBL/GenBank/DDBJ whole genome shotgun (WGS) entry which is preliminary data.</text>
</comment>
<dbReference type="PANTHER" id="PTHR42904">
    <property type="entry name" value="NUDIX HYDROLASE, NUDC SUBFAMILY"/>
    <property type="match status" value="1"/>
</dbReference>
<dbReference type="GO" id="GO:0035529">
    <property type="term" value="F:NADH pyrophosphatase activity"/>
    <property type="evidence" value="ECO:0007669"/>
    <property type="project" value="TreeGrafter"/>
</dbReference>
<proteinExistence type="inferred from homology"/>
<dbReference type="InterPro" id="IPR015797">
    <property type="entry name" value="NUDIX_hydrolase-like_dom_sf"/>
</dbReference>
<organism evidence="11 12">
    <name type="scientific">Candidatus Enterocloster excrementipullorum</name>
    <dbReference type="NCBI Taxonomy" id="2838559"/>
    <lineage>
        <taxon>Bacteria</taxon>
        <taxon>Bacillati</taxon>
        <taxon>Bacillota</taxon>
        <taxon>Clostridia</taxon>
        <taxon>Lachnospirales</taxon>
        <taxon>Lachnospiraceae</taxon>
        <taxon>Enterocloster</taxon>
    </lineage>
</organism>
<comment type="catalytic activity">
    <reaction evidence="9">
        <text>a 5'-end NAD(+)-phospho-ribonucleoside in mRNA + H2O = a 5'-end phospho-adenosine-phospho-ribonucleoside in mRNA + beta-nicotinamide D-ribonucleotide + 2 H(+)</text>
        <dbReference type="Rhea" id="RHEA:60876"/>
        <dbReference type="Rhea" id="RHEA-COMP:15698"/>
        <dbReference type="Rhea" id="RHEA-COMP:15719"/>
        <dbReference type="ChEBI" id="CHEBI:14649"/>
        <dbReference type="ChEBI" id="CHEBI:15377"/>
        <dbReference type="ChEBI" id="CHEBI:15378"/>
        <dbReference type="ChEBI" id="CHEBI:144029"/>
        <dbReference type="ChEBI" id="CHEBI:144051"/>
    </reaction>
    <physiologicalReaction direction="left-to-right" evidence="9">
        <dbReference type="Rhea" id="RHEA:60877"/>
    </physiologicalReaction>
</comment>
<dbReference type="PROSITE" id="PS51462">
    <property type="entry name" value="NUDIX"/>
    <property type="match status" value="1"/>
</dbReference>
<keyword evidence="7" id="KW-0460">Magnesium</keyword>
<dbReference type="PANTHER" id="PTHR42904:SF6">
    <property type="entry name" value="NAD-CAPPED RNA HYDROLASE NUDT12"/>
    <property type="match status" value="1"/>
</dbReference>
<dbReference type="CDD" id="cd03429">
    <property type="entry name" value="NUDIX_NADH_pyrophosphatase_Nudt13"/>
    <property type="match status" value="1"/>
</dbReference>
<dbReference type="InterPro" id="IPR000086">
    <property type="entry name" value="NUDIX_hydrolase_dom"/>
</dbReference>
<name>A0A9D2N0H3_9FIRM</name>
<dbReference type="GO" id="GO:0046872">
    <property type="term" value="F:metal ion binding"/>
    <property type="evidence" value="ECO:0007669"/>
    <property type="project" value="UniProtKB-KW"/>
</dbReference>
<evidence type="ECO:0000256" key="6">
    <source>
        <dbReference type="ARBA" id="ARBA00022801"/>
    </source>
</evidence>
<dbReference type="GO" id="GO:0005829">
    <property type="term" value="C:cytosol"/>
    <property type="evidence" value="ECO:0007669"/>
    <property type="project" value="TreeGrafter"/>
</dbReference>
<evidence type="ECO:0000313" key="12">
    <source>
        <dbReference type="Proteomes" id="UP000823910"/>
    </source>
</evidence>
<evidence type="ECO:0000256" key="8">
    <source>
        <dbReference type="ARBA" id="ARBA00023027"/>
    </source>
</evidence>
<keyword evidence="8" id="KW-0520">NAD</keyword>
<dbReference type="GO" id="GO:0006742">
    <property type="term" value="P:NADP+ catabolic process"/>
    <property type="evidence" value="ECO:0007669"/>
    <property type="project" value="TreeGrafter"/>
</dbReference>
<evidence type="ECO:0000256" key="1">
    <source>
        <dbReference type="ARBA" id="ARBA00001946"/>
    </source>
</evidence>
<comment type="similarity">
    <text evidence="3">Belongs to the Nudix hydrolase family. NudC subfamily.</text>
</comment>
<dbReference type="GO" id="GO:0019677">
    <property type="term" value="P:NAD+ catabolic process"/>
    <property type="evidence" value="ECO:0007669"/>
    <property type="project" value="TreeGrafter"/>
</dbReference>
<evidence type="ECO:0000256" key="7">
    <source>
        <dbReference type="ARBA" id="ARBA00022842"/>
    </source>
</evidence>
<dbReference type="AlphaFoldDB" id="A0A9D2N0H3"/>
<reference evidence="11" key="2">
    <citation type="submission" date="2021-04" db="EMBL/GenBank/DDBJ databases">
        <authorList>
            <person name="Gilroy R."/>
        </authorList>
    </citation>
    <scope>NUCLEOTIDE SEQUENCE</scope>
    <source>
        <strain evidence="11">CHK180-15479</strain>
    </source>
</reference>
<feature type="domain" description="Nudix hydrolase" evidence="10">
    <location>
        <begin position="149"/>
        <end position="276"/>
    </location>
</feature>
<dbReference type="Gene3D" id="3.90.79.10">
    <property type="entry name" value="Nucleoside Triphosphate Pyrophosphohydrolase"/>
    <property type="match status" value="1"/>
</dbReference>
<dbReference type="NCBIfam" id="NF001299">
    <property type="entry name" value="PRK00241.1"/>
    <property type="match status" value="1"/>
</dbReference>
<dbReference type="Gene3D" id="3.90.79.20">
    <property type="match status" value="1"/>
</dbReference>
<evidence type="ECO:0000313" key="11">
    <source>
        <dbReference type="EMBL" id="HJC05336.1"/>
    </source>
</evidence>
<dbReference type="EMBL" id="DWWT01000017">
    <property type="protein sequence ID" value="HJC05336.1"/>
    <property type="molecule type" value="Genomic_DNA"/>
</dbReference>
<dbReference type="Pfam" id="PF09297">
    <property type="entry name" value="Zn_ribbon_NUD"/>
    <property type="match status" value="1"/>
</dbReference>
<evidence type="ECO:0000256" key="2">
    <source>
        <dbReference type="ARBA" id="ARBA00001947"/>
    </source>
</evidence>
<dbReference type="EC" id="3.6.1.22" evidence="4"/>
<keyword evidence="5" id="KW-0479">Metal-binding</keyword>
<evidence type="ECO:0000256" key="9">
    <source>
        <dbReference type="ARBA" id="ARBA00023679"/>
    </source>
</evidence>
<protein>
    <recommendedName>
        <fullName evidence="4">NAD(+) diphosphatase</fullName>
        <ecNumber evidence="4">3.6.1.22</ecNumber>
    </recommendedName>
</protein>
<accession>A0A9D2N0H3</accession>
<dbReference type="InterPro" id="IPR020084">
    <property type="entry name" value="NUDIX_hydrolase_CS"/>
</dbReference>